<dbReference type="OrthoDB" id="8961638at2"/>
<feature type="domain" description="BON" evidence="2">
    <location>
        <begin position="104"/>
        <end position="172"/>
    </location>
</feature>
<dbReference type="Pfam" id="PF04972">
    <property type="entry name" value="BON"/>
    <property type="match status" value="1"/>
</dbReference>
<gene>
    <name evidence="3" type="ORF">L602_004600000120</name>
</gene>
<keyword evidence="4" id="KW-1185">Reference proteome</keyword>
<evidence type="ECO:0000256" key="1">
    <source>
        <dbReference type="SAM" id="MobiDB-lite"/>
    </source>
</evidence>
<keyword evidence="3" id="KW-0449">Lipoprotein</keyword>
<dbReference type="PANTHER" id="PTHR34606:SF15">
    <property type="entry name" value="BON DOMAIN-CONTAINING PROTEIN"/>
    <property type="match status" value="1"/>
</dbReference>
<dbReference type="Proteomes" id="UP000318141">
    <property type="component" value="Unassembled WGS sequence"/>
</dbReference>
<feature type="region of interest" description="Disordered" evidence="1">
    <location>
        <begin position="73"/>
        <end position="99"/>
    </location>
</feature>
<evidence type="ECO:0000313" key="3">
    <source>
        <dbReference type="EMBL" id="TWG81090.1"/>
    </source>
</evidence>
<dbReference type="AlphaFoldDB" id="A0A562B879"/>
<evidence type="ECO:0000313" key="4">
    <source>
        <dbReference type="Proteomes" id="UP000318141"/>
    </source>
</evidence>
<organism evidence="3 4">
    <name type="scientific">Cupriavidus gilardii J11</name>
    <dbReference type="NCBI Taxonomy" id="936133"/>
    <lineage>
        <taxon>Bacteria</taxon>
        <taxon>Pseudomonadati</taxon>
        <taxon>Pseudomonadota</taxon>
        <taxon>Betaproteobacteria</taxon>
        <taxon>Burkholderiales</taxon>
        <taxon>Burkholderiaceae</taxon>
        <taxon>Cupriavidus</taxon>
    </lineage>
</organism>
<proteinExistence type="predicted"/>
<protein>
    <submittedName>
        <fullName evidence="3">Putative periplasmic or secreted lipoprotein</fullName>
    </submittedName>
</protein>
<name>A0A562B879_9BURK</name>
<reference evidence="3 4" key="1">
    <citation type="submission" date="2019-07" db="EMBL/GenBank/DDBJ databases">
        <title>Genome sequencing of lignin-degrading bacterial isolates.</title>
        <authorList>
            <person name="Gladden J."/>
        </authorList>
    </citation>
    <scope>NUCLEOTIDE SEQUENCE [LARGE SCALE GENOMIC DNA]</scope>
    <source>
        <strain evidence="3 4">J11</strain>
    </source>
</reference>
<comment type="caution">
    <text evidence="3">The sequence shown here is derived from an EMBL/GenBank/DDBJ whole genome shotgun (WGS) entry which is preliminary data.</text>
</comment>
<dbReference type="PROSITE" id="PS50914">
    <property type="entry name" value="BON"/>
    <property type="match status" value="1"/>
</dbReference>
<dbReference type="PANTHER" id="PTHR34606">
    <property type="entry name" value="BON DOMAIN-CONTAINING PROTEIN"/>
    <property type="match status" value="1"/>
</dbReference>
<dbReference type="InterPro" id="IPR051686">
    <property type="entry name" value="Lipoprotein_DolP"/>
</dbReference>
<dbReference type="Gene3D" id="3.30.1340.30">
    <property type="match status" value="1"/>
</dbReference>
<dbReference type="EMBL" id="VLJN01000041">
    <property type="protein sequence ID" value="TWG81090.1"/>
    <property type="molecule type" value="Genomic_DNA"/>
</dbReference>
<dbReference type="InterPro" id="IPR007055">
    <property type="entry name" value="BON_dom"/>
</dbReference>
<sequence>MANGNQDRHIRARDVSADREGHGYFTPGMEWFPEDTRTGEIAETWRHRGYGGTRNMDHDYHYRRGDIGGMGYGDGSMGYEREPQTGQARQRRRPRVLPKNYQRSDARICDEVCERLANARGLDVSEVTVEVGSGIVTLAGTIADRQSKFRVEDIADQVSGVNEVRNNIRVPR</sequence>
<accession>A0A562B879</accession>
<evidence type="ECO:0000259" key="2">
    <source>
        <dbReference type="PROSITE" id="PS50914"/>
    </source>
</evidence>